<dbReference type="Proteomes" id="UP000001917">
    <property type="component" value="Chromosome"/>
</dbReference>
<dbReference type="PANTHER" id="PTHR30399:SF1">
    <property type="entry name" value="UTP PYROPHOSPHATASE"/>
    <property type="match status" value="1"/>
</dbReference>
<dbReference type="EMBL" id="CP001727">
    <property type="protein sequence ID" value="ACV58775.1"/>
    <property type="molecule type" value="Genomic_DNA"/>
</dbReference>
<organism evidence="2 3">
    <name type="scientific">Alicyclobacillus acidocaldarius subsp. acidocaldarius (strain ATCC 27009 / DSM 446 / BCRC 14685 / JCM 5260 / KCTC 1825 / NBRC 15652 / NCIMB 11725 / NRRL B-14509 / 104-IA)</name>
    <name type="common">Bacillus acidocaldarius</name>
    <dbReference type="NCBI Taxonomy" id="521098"/>
    <lineage>
        <taxon>Bacteria</taxon>
        <taxon>Bacillati</taxon>
        <taxon>Bacillota</taxon>
        <taxon>Bacilli</taxon>
        <taxon>Bacillales</taxon>
        <taxon>Alicyclobacillaceae</taxon>
        <taxon>Alicyclobacillus</taxon>
    </lineage>
</organism>
<dbReference type="CDD" id="cd07344">
    <property type="entry name" value="M48_yhfN_like"/>
    <property type="match status" value="1"/>
</dbReference>
<dbReference type="InterPro" id="IPR053136">
    <property type="entry name" value="UTP_pyrophosphatase-like"/>
</dbReference>
<dbReference type="Pfam" id="PF01863">
    <property type="entry name" value="YgjP-like"/>
    <property type="match status" value="1"/>
</dbReference>
<dbReference type="KEGG" id="aac:Aaci_1763"/>
<proteinExistence type="predicted"/>
<evidence type="ECO:0000259" key="1">
    <source>
        <dbReference type="Pfam" id="PF01863"/>
    </source>
</evidence>
<dbReference type="HOGENOM" id="CLU_065947_2_2_9"/>
<evidence type="ECO:0000313" key="2">
    <source>
        <dbReference type="EMBL" id="ACV58775.1"/>
    </source>
</evidence>
<keyword evidence="3" id="KW-1185">Reference proteome</keyword>
<name>C8WXF4_ALIAD</name>
<dbReference type="AlphaFoldDB" id="C8WXF4"/>
<dbReference type="InterPro" id="IPR002725">
    <property type="entry name" value="YgjP-like_metallopeptidase"/>
</dbReference>
<protein>
    <recommendedName>
        <fullName evidence="1">YgjP-like metallopeptidase domain-containing protein</fullName>
    </recommendedName>
</protein>
<dbReference type="eggNOG" id="COG1451">
    <property type="taxonomic scope" value="Bacteria"/>
</dbReference>
<dbReference type="Gene3D" id="3.30.2010.10">
    <property type="entry name" value="Metalloproteases ('zincins'), catalytic domain"/>
    <property type="match status" value="1"/>
</dbReference>
<dbReference type="PANTHER" id="PTHR30399">
    <property type="entry name" value="UNCHARACTERIZED PROTEIN YGJP"/>
    <property type="match status" value="1"/>
</dbReference>
<sequence>MRIVRSHEGDIVAYELELGHDLVAIRVRPGKRTQKRIVLRADEHGFSISAPPWARSRDLEQVILRHGRWLREAHAKTVATKPKRLEAGDDIWILGQPFVVRTWAKADREIDHDHHIVWVPEHADDVHAQVHQMLRELALKHLPERAMMWAEKMAFRPSRIGVKAQRSRWGSCTSKGHIYLNWRLIQAPEAVMDYVVVHELAHLAHMNHGPEFWKLVARFQPDWQAQRAWLRLHGHELFRLDLEAKA</sequence>
<evidence type="ECO:0000313" key="3">
    <source>
        <dbReference type="Proteomes" id="UP000001917"/>
    </source>
</evidence>
<accession>C8WXF4</accession>
<reference evidence="2 3" key="2">
    <citation type="journal article" date="2010" name="Stand. Genomic Sci.">
        <title>Complete genome sequence of Alicyclobacillus acidocaldarius type strain (104-IA).</title>
        <authorList>
            <person name="Mavromatis K."/>
            <person name="Sikorski J."/>
            <person name="Lapidus A."/>
            <person name="Glavina Del Rio T."/>
            <person name="Copeland A."/>
            <person name="Tice H."/>
            <person name="Cheng J.F."/>
            <person name="Lucas S."/>
            <person name="Chen F."/>
            <person name="Nolan M."/>
            <person name="Bruce D."/>
            <person name="Goodwin L."/>
            <person name="Pitluck S."/>
            <person name="Ivanova N."/>
            <person name="Ovchinnikova G."/>
            <person name="Pati A."/>
            <person name="Chen A."/>
            <person name="Palaniappan K."/>
            <person name="Land M."/>
            <person name="Hauser L."/>
            <person name="Chang Y.J."/>
            <person name="Jeffries C.D."/>
            <person name="Chain P."/>
            <person name="Meincke L."/>
            <person name="Sims D."/>
            <person name="Chertkov O."/>
            <person name="Han C."/>
            <person name="Brettin T."/>
            <person name="Detter J.C."/>
            <person name="Wahrenburg C."/>
            <person name="Rohde M."/>
            <person name="Pukall R."/>
            <person name="Goker M."/>
            <person name="Bristow J."/>
            <person name="Eisen J.A."/>
            <person name="Markowitz V."/>
            <person name="Hugenholtz P."/>
            <person name="Klenk H.P."/>
            <person name="Kyrpides N.C."/>
        </authorList>
    </citation>
    <scope>NUCLEOTIDE SEQUENCE [LARGE SCALE GENOMIC DNA]</scope>
    <source>
        <strain evidence="3">ATCC 27009 / DSM 446 / BCRC 14685 / JCM 5260 / KCTC 1825 / NBRC 15652 / NCIMB 11725 / NRRL B-14509 / 104-IA</strain>
    </source>
</reference>
<feature type="domain" description="YgjP-like metallopeptidase" evidence="1">
    <location>
        <begin position="35"/>
        <end position="231"/>
    </location>
</feature>
<gene>
    <name evidence="2" type="ordered locus">Aaci_1763</name>
</gene>
<reference evidence="3" key="1">
    <citation type="submission" date="2009-09" db="EMBL/GenBank/DDBJ databases">
        <title>The complete chromosome of Alicyclobacillus acidocaldarius subsp. acidocaldarius DSM 446.</title>
        <authorList>
            <consortium name="US DOE Joint Genome Institute (JGI-PGF)"/>
            <person name="Lucas S."/>
            <person name="Copeland A."/>
            <person name="Lapidus A."/>
            <person name="Glavina del Rio T."/>
            <person name="Dalin E."/>
            <person name="Tice H."/>
            <person name="Bruce D."/>
            <person name="Goodwin L."/>
            <person name="Pitluck S."/>
            <person name="Kyrpides N."/>
            <person name="Mavromatis K."/>
            <person name="Ivanova N."/>
            <person name="Ovchinnikova G."/>
            <person name="Chertkov O."/>
            <person name="Sims D."/>
            <person name="Brettin T."/>
            <person name="Detter J.C."/>
            <person name="Han C."/>
            <person name="Larimer F."/>
            <person name="Land M."/>
            <person name="Hauser L."/>
            <person name="Markowitz V."/>
            <person name="Cheng J.-F."/>
            <person name="Hugenholtz P."/>
            <person name="Woyke T."/>
            <person name="Wu D."/>
            <person name="Pukall R."/>
            <person name="Klenk H.-P."/>
            <person name="Eisen J.A."/>
        </authorList>
    </citation>
    <scope>NUCLEOTIDE SEQUENCE [LARGE SCALE GENOMIC DNA]</scope>
    <source>
        <strain evidence="3">ATCC 27009 / DSM 446 / BCRC 14685 / JCM 5260 / KCTC 1825 / NBRC 15652 / NCIMB 11725 / NRRL B-14509 / 104-IA</strain>
    </source>
</reference>